<dbReference type="EMBL" id="SSOA01000015">
    <property type="protein sequence ID" value="THF47194.1"/>
    <property type="molecule type" value="Genomic_DNA"/>
</dbReference>
<keyword evidence="3" id="KW-1185">Reference proteome</keyword>
<dbReference type="PANTHER" id="PTHR40254">
    <property type="entry name" value="BLR0577 PROTEIN"/>
    <property type="match status" value="1"/>
</dbReference>
<dbReference type="Gene3D" id="3.40.50.720">
    <property type="entry name" value="NAD(P)-binding Rossmann-like Domain"/>
    <property type="match status" value="1"/>
</dbReference>
<evidence type="ECO:0000313" key="3">
    <source>
        <dbReference type="Proteomes" id="UP000310754"/>
    </source>
</evidence>
<dbReference type="PANTHER" id="PTHR40254:SF1">
    <property type="entry name" value="BLR0577 PROTEIN"/>
    <property type="match status" value="1"/>
</dbReference>
<organism evidence="2 3">
    <name type="scientific">Allorhizobium terrae</name>
    <dbReference type="NCBI Taxonomy" id="1848972"/>
    <lineage>
        <taxon>Bacteria</taxon>
        <taxon>Pseudomonadati</taxon>
        <taxon>Pseudomonadota</taxon>
        <taxon>Alphaproteobacteria</taxon>
        <taxon>Hyphomicrobiales</taxon>
        <taxon>Rhizobiaceae</taxon>
        <taxon>Rhizobium/Agrobacterium group</taxon>
        <taxon>Allorhizobium</taxon>
    </lineage>
</organism>
<evidence type="ECO:0000259" key="1">
    <source>
        <dbReference type="Pfam" id="PF13454"/>
    </source>
</evidence>
<dbReference type="InterPro" id="IPR036188">
    <property type="entry name" value="FAD/NAD-bd_sf"/>
</dbReference>
<dbReference type="AlphaFoldDB" id="A0A4V3W7G5"/>
<dbReference type="InterPro" id="IPR052189">
    <property type="entry name" value="L-asp_N-monooxygenase_NS-form"/>
</dbReference>
<dbReference type="Pfam" id="PF13454">
    <property type="entry name" value="NAD_binding_9"/>
    <property type="match status" value="1"/>
</dbReference>
<dbReference type="SUPFAM" id="SSF51905">
    <property type="entry name" value="FAD/NAD(P)-binding domain"/>
    <property type="match status" value="1"/>
</dbReference>
<dbReference type="InterPro" id="IPR038732">
    <property type="entry name" value="HpyO/CreE_NAD-binding"/>
</dbReference>
<sequence length="559" mass="61867">MRNKVCIIGSGPTGIYTLKQLLLAENPLTITIYEAEAEAGKGTPYLPGMNDPAMLSNIPSIEIPPLHETLVEWLRGRPNDYLNDHGIIRDDIHERQFYPRLVLGDYFHAQFMSLVLIASQRGHHVEIYPGHRVVDIAVTPEGMLVTVTSEREFSAIFDHVVLATGHQWPAEKQSQPGYFTSVWPASSLQSIRGGRLGILGTSLSAIDALMTVATSCGSFLYDEKGDLTFQISLEFEDFSAVMMSRKGLLPEADFYCPLPYLDPRICTRHAVRALISRGSTGLLDNVFELFKQEIIMADKHYAAEIGLSTLTVDTFADAYYERRANSDPFVWAAQNLAEAEQNITAKYTVPWRYAIMITHEIIAEIVPHLNAVDFARFNKSFKNIFIDEYATVPHLSIKRILALHADGRLEIQNLTDDYDIITNSQSPGVTIQTSGASLRFDNFIDATGQGPLSAGELPFPTLVEQGNVQEAPTQGPIALLDRDDVPVTKRTGGIDVDEVFRARGPGGITNRIYCAAIPYLLHKMPFVQGITSAAEIGAIVAKAITEDQMEERKHGIMTA</sequence>
<comment type="caution">
    <text evidence="2">The sequence shown here is derived from an EMBL/GenBank/DDBJ whole genome shotgun (WGS) entry which is preliminary data.</text>
</comment>
<protein>
    <recommendedName>
        <fullName evidence="1">FAD-dependent urate hydroxylase HpyO/Asp monooxygenase CreE-like FAD/NAD(P)-binding domain-containing protein</fullName>
    </recommendedName>
</protein>
<feature type="domain" description="FAD-dependent urate hydroxylase HpyO/Asp monooxygenase CreE-like FAD/NAD(P)-binding" evidence="1">
    <location>
        <begin position="7"/>
        <end position="167"/>
    </location>
</feature>
<accession>A0A4V3W7G5</accession>
<dbReference type="Proteomes" id="UP000310754">
    <property type="component" value="Unassembled WGS sequence"/>
</dbReference>
<dbReference type="RefSeq" id="WP_190237148.1">
    <property type="nucleotide sequence ID" value="NZ_SSOA01000015.1"/>
</dbReference>
<dbReference type="Gene3D" id="3.50.50.60">
    <property type="entry name" value="FAD/NAD(P)-binding domain"/>
    <property type="match status" value="1"/>
</dbReference>
<proteinExistence type="predicted"/>
<name>A0A4V3W7G5_9HYPH</name>
<gene>
    <name evidence="2" type="ORF">E6C51_18950</name>
</gene>
<reference evidence="2 3" key="1">
    <citation type="submission" date="2019-04" db="EMBL/GenBank/DDBJ databases">
        <title>Rhizobium terrae sp. nov., isolated from a paddy soil.</title>
        <authorList>
            <person name="Lin S.-Y."/>
            <person name="Hameed A."/>
            <person name="Huang H.-I."/>
            <person name="Young C.-C."/>
        </authorList>
    </citation>
    <scope>NUCLEOTIDE SEQUENCE [LARGE SCALE GENOMIC DNA]</scope>
    <source>
        <strain evidence="2 3">CC-HIH110</strain>
    </source>
</reference>
<evidence type="ECO:0000313" key="2">
    <source>
        <dbReference type="EMBL" id="THF47194.1"/>
    </source>
</evidence>